<dbReference type="EMBL" id="JAGKHQ010000019">
    <property type="protein sequence ID" value="KAG7482669.1"/>
    <property type="molecule type" value="Genomic_DNA"/>
</dbReference>
<feature type="signal peptide" evidence="1">
    <location>
        <begin position="1"/>
        <end position="19"/>
    </location>
</feature>
<evidence type="ECO:0000313" key="2">
    <source>
        <dbReference type="EMBL" id="KAG7482669.1"/>
    </source>
</evidence>
<evidence type="ECO:0000313" key="3">
    <source>
        <dbReference type="Proteomes" id="UP000693946"/>
    </source>
</evidence>
<sequence>MASTTVLLLQLLLVSLAAASHHYGGSETYTYKGRNPDGSFRVDIRSRSTFRGGCGRYYYPYCRGSSCATITATGTIDRSSQWCETETLSTMNVTSDRPLSRSTHGCCWVQTRNSVFSWNLMTYMNLGTRSDTRQPNRSPDTAILPHLRVPHNCPRTYNIMAFDPDGDRVRCQYSRNNQPQGFHLDQNSCKLYYNSTTPSSTAFGFELELEDHPQRHITLIYTGGHTITVPPLSLRRRKRAATNTTYATTTAATTTTTAVTTTTAATTTPATTTTAATC</sequence>
<proteinExistence type="predicted"/>
<reference evidence="2 3" key="1">
    <citation type="journal article" date="2021" name="Sci. Rep.">
        <title>Chromosome anchoring in Senegalese sole (Solea senegalensis) reveals sex-associated markers and genome rearrangements in flatfish.</title>
        <authorList>
            <person name="Guerrero-Cozar I."/>
            <person name="Gomez-Garrido J."/>
            <person name="Berbel C."/>
            <person name="Martinez-Blanch J.F."/>
            <person name="Alioto T."/>
            <person name="Claros M.G."/>
            <person name="Gagnaire P.A."/>
            <person name="Manchado M."/>
        </authorList>
    </citation>
    <scope>NUCLEOTIDE SEQUENCE [LARGE SCALE GENOMIC DNA]</scope>
    <source>
        <strain evidence="2">Sse05_10M</strain>
    </source>
</reference>
<keyword evidence="3" id="KW-1185">Reference proteome</keyword>
<gene>
    <name evidence="2" type="ORF">JOB18_027682</name>
</gene>
<feature type="chain" id="PRO_5043417264" evidence="1">
    <location>
        <begin position="20"/>
        <end position="278"/>
    </location>
</feature>
<accession>A0AAV6Q3D2</accession>
<dbReference type="AlphaFoldDB" id="A0AAV6Q3D2"/>
<comment type="caution">
    <text evidence="2">The sequence shown here is derived from an EMBL/GenBank/DDBJ whole genome shotgun (WGS) entry which is preliminary data.</text>
</comment>
<organism evidence="2 3">
    <name type="scientific">Solea senegalensis</name>
    <name type="common">Senegalese sole</name>
    <dbReference type="NCBI Taxonomy" id="28829"/>
    <lineage>
        <taxon>Eukaryota</taxon>
        <taxon>Metazoa</taxon>
        <taxon>Chordata</taxon>
        <taxon>Craniata</taxon>
        <taxon>Vertebrata</taxon>
        <taxon>Euteleostomi</taxon>
        <taxon>Actinopterygii</taxon>
        <taxon>Neopterygii</taxon>
        <taxon>Teleostei</taxon>
        <taxon>Neoteleostei</taxon>
        <taxon>Acanthomorphata</taxon>
        <taxon>Carangaria</taxon>
        <taxon>Pleuronectiformes</taxon>
        <taxon>Pleuronectoidei</taxon>
        <taxon>Soleidae</taxon>
        <taxon>Solea</taxon>
    </lineage>
</organism>
<dbReference type="Proteomes" id="UP000693946">
    <property type="component" value="Linkage Group LG7"/>
</dbReference>
<protein>
    <submittedName>
        <fullName evidence="2">Uncharacterized protein</fullName>
    </submittedName>
</protein>
<evidence type="ECO:0000256" key="1">
    <source>
        <dbReference type="SAM" id="SignalP"/>
    </source>
</evidence>
<name>A0AAV6Q3D2_SOLSE</name>
<keyword evidence="1" id="KW-0732">Signal</keyword>